<evidence type="ECO:0000313" key="1">
    <source>
        <dbReference type="EMBL" id="KAF9442067.1"/>
    </source>
</evidence>
<sequence length="246" mass="28064">MAKTNSTLSITLPNTNRIILGYISYLLDYWRSLFLSQGLIEINKKGPTILEPYKSDNMELTYGNTQYPLIKELGHFGGVGDALWKQLLEEYFSSFSQMLTSSLSKADSGIAAHNDVRNMLLWNLGWYLMDHGAVHYASPFPLAISKILQSVAILFTYFLNVLSEDSRVQAQTRWIYPNQIRLLDMDVIMAPTVNMKDFVSVCTEALAKTKHHWALQDYLHKGQKLKAFVAKPNTMLLDDKIQHLLD</sequence>
<evidence type="ECO:0000313" key="2">
    <source>
        <dbReference type="Proteomes" id="UP000807342"/>
    </source>
</evidence>
<gene>
    <name evidence="1" type="ORF">P691DRAFT_790115</name>
</gene>
<dbReference type="AlphaFoldDB" id="A0A9P5X0L7"/>
<dbReference type="EMBL" id="MU151713">
    <property type="protein sequence ID" value="KAF9442067.1"/>
    <property type="molecule type" value="Genomic_DNA"/>
</dbReference>
<reference evidence="1" key="1">
    <citation type="submission" date="2020-11" db="EMBL/GenBank/DDBJ databases">
        <authorList>
            <consortium name="DOE Joint Genome Institute"/>
            <person name="Ahrendt S."/>
            <person name="Riley R."/>
            <person name="Andreopoulos W."/>
            <person name="Labutti K."/>
            <person name="Pangilinan J."/>
            <person name="Ruiz-Duenas F.J."/>
            <person name="Barrasa J.M."/>
            <person name="Sanchez-Garcia M."/>
            <person name="Camarero S."/>
            <person name="Miyauchi S."/>
            <person name="Serrano A."/>
            <person name="Linde D."/>
            <person name="Babiker R."/>
            <person name="Drula E."/>
            <person name="Ayuso-Fernandez I."/>
            <person name="Pacheco R."/>
            <person name="Padilla G."/>
            <person name="Ferreira P."/>
            <person name="Barriuso J."/>
            <person name="Kellner H."/>
            <person name="Castanera R."/>
            <person name="Alfaro M."/>
            <person name="Ramirez L."/>
            <person name="Pisabarro A.G."/>
            <person name="Kuo A."/>
            <person name="Tritt A."/>
            <person name="Lipzen A."/>
            <person name="He G."/>
            <person name="Yan M."/>
            <person name="Ng V."/>
            <person name="Cullen D."/>
            <person name="Martin F."/>
            <person name="Rosso M.-N."/>
            <person name="Henrissat B."/>
            <person name="Hibbett D."/>
            <person name="Martinez A.T."/>
            <person name="Grigoriev I.V."/>
        </authorList>
    </citation>
    <scope>NUCLEOTIDE SEQUENCE</scope>
    <source>
        <strain evidence="1">MF-IS2</strain>
    </source>
</reference>
<comment type="caution">
    <text evidence="1">The sequence shown here is derived from an EMBL/GenBank/DDBJ whole genome shotgun (WGS) entry which is preliminary data.</text>
</comment>
<organism evidence="1 2">
    <name type="scientific">Macrolepiota fuliginosa MF-IS2</name>
    <dbReference type="NCBI Taxonomy" id="1400762"/>
    <lineage>
        <taxon>Eukaryota</taxon>
        <taxon>Fungi</taxon>
        <taxon>Dikarya</taxon>
        <taxon>Basidiomycota</taxon>
        <taxon>Agaricomycotina</taxon>
        <taxon>Agaricomycetes</taxon>
        <taxon>Agaricomycetidae</taxon>
        <taxon>Agaricales</taxon>
        <taxon>Agaricineae</taxon>
        <taxon>Agaricaceae</taxon>
        <taxon>Macrolepiota</taxon>
    </lineage>
</organism>
<dbReference type="Proteomes" id="UP000807342">
    <property type="component" value="Unassembled WGS sequence"/>
</dbReference>
<accession>A0A9P5X0L7</accession>
<protein>
    <submittedName>
        <fullName evidence="1">Uncharacterized protein</fullName>
    </submittedName>
</protein>
<proteinExistence type="predicted"/>
<keyword evidence="2" id="KW-1185">Reference proteome</keyword>
<name>A0A9P5X0L7_9AGAR</name>